<dbReference type="InterPro" id="IPR006660">
    <property type="entry name" value="Arsenate_reductase-like"/>
</dbReference>
<sequence length="120" mass="13594">MPSTDEIVIYHNPRCSKSRATLDLLRANGIEPRVVEYLKTPPSQAEMEQILDALGMEPRDLMRQHEVEYEQAALDDPGLTRSTLILAMLQRPKLIERPIVVRGRRAAIGRPPENVLEILA</sequence>
<dbReference type="EMBL" id="CP019434">
    <property type="protein sequence ID" value="APZ43921.1"/>
    <property type="molecule type" value="Genomic_DNA"/>
</dbReference>
<dbReference type="NCBIfam" id="TIGR00014">
    <property type="entry name" value="arsC"/>
    <property type="match status" value="1"/>
</dbReference>
<reference evidence="5 6" key="1">
    <citation type="submission" date="2017-01" db="EMBL/GenBank/DDBJ databases">
        <title>Draft sequence of Acidihalobacter ferrooxidans strain DSM 14175 (strain V8).</title>
        <authorList>
            <person name="Khaleque H.N."/>
            <person name="Ramsay J.P."/>
            <person name="Murphy R.J.T."/>
            <person name="Kaksonen A.H."/>
            <person name="Boxall N.J."/>
            <person name="Watkin E.L.J."/>
        </authorList>
    </citation>
    <scope>NUCLEOTIDE SEQUENCE [LARGE SCALE GENOMIC DNA]</scope>
    <source>
        <strain evidence="5 6">V8</strain>
    </source>
</reference>
<dbReference type="CDD" id="cd03034">
    <property type="entry name" value="ArsC_ArsC"/>
    <property type="match status" value="1"/>
</dbReference>
<dbReference type="PROSITE" id="PS51353">
    <property type="entry name" value="ARSC"/>
    <property type="match status" value="1"/>
</dbReference>
<dbReference type="Pfam" id="PF03960">
    <property type="entry name" value="ArsC"/>
    <property type="match status" value="1"/>
</dbReference>
<dbReference type="RefSeq" id="WP_076837545.1">
    <property type="nucleotide sequence ID" value="NZ_CP019434.1"/>
</dbReference>
<evidence type="ECO:0000256" key="2">
    <source>
        <dbReference type="ARBA" id="ARBA00023002"/>
    </source>
</evidence>
<evidence type="ECO:0000256" key="3">
    <source>
        <dbReference type="PROSITE-ProRule" id="PRU01282"/>
    </source>
</evidence>
<dbReference type="Gene3D" id="3.40.30.10">
    <property type="entry name" value="Glutaredoxin"/>
    <property type="match status" value="1"/>
</dbReference>
<evidence type="ECO:0000256" key="1">
    <source>
        <dbReference type="ARBA" id="ARBA00007198"/>
    </source>
</evidence>
<dbReference type="KEGG" id="afy:BW247_13160"/>
<keyword evidence="6" id="KW-1185">Reference proteome</keyword>
<dbReference type="Proteomes" id="UP000243807">
    <property type="component" value="Chromosome"/>
</dbReference>
<dbReference type="OrthoDB" id="9790554at2"/>
<evidence type="ECO:0000256" key="4">
    <source>
        <dbReference type="RuleBase" id="RU362029"/>
    </source>
</evidence>
<protein>
    <recommendedName>
        <fullName evidence="4">Arsenate reductase</fullName>
        <ecNumber evidence="4">1.20.4.1</ecNumber>
    </recommendedName>
</protein>
<proteinExistence type="inferred from homology"/>
<dbReference type="AlphaFoldDB" id="A0A1P8UJF8"/>
<dbReference type="SUPFAM" id="SSF52833">
    <property type="entry name" value="Thioredoxin-like"/>
    <property type="match status" value="1"/>
</dbReference>
<comment type="catalytic activity">
    <reaction evidence="4">
        <text>[glutaredoxin]-dithiol + arsenate + glutathione + H(+) = glutathionyl-S-S-[glutaredoxin] + arsenite + H2O</text>
        <dbReference type="Rhea" id="RHEA:22016"/>
        <dbReference type="Rhea" id="RHEA-COMP:10729"/>
        <dbReference type="Rhea" id="RHEA-COMP:17668"/>
        <dbReference type="ChEBI" id="CHEBI:15377"/>
        <dbReference type="ChEBI" id="CHEBI:15378"/>
        <dbReference type="ChEBI" id="CHEBI:29242"/>
        <dbReference type="ChEBI" id="CHEBI:29950"/>
        <dbReference type="ChEBI" id="CHEBI:48597"/>
        <dbReference type="ChEBI" id="CHEBI:57925"/>
        <dbReference type="ChEBI" id="CHEBI:146199"/>
        <dbReference type="EC" id="1.20.4.1"/>
    </reaction>
</comment>
<evidence type="ECO:0000313" key="5">
    <source>
        <dbReference type="EMBL" id="APZ43921.1"/>
    </source>
</evidence>
<dbReference type="STRING" id="1765967.BW247_13160"/>
<accession>A0A1P8UJF8</accession>
<gene>
    <name evidence="5" type="ORF">BW247_13160</name>
</gene>
<dbReference type="InterPro" id="IPR036249">
    <property type="entry name" value="Thioredoxin-like_sf"/>
</dbReference>
<name>A0A1P8UJF8_9GAMM</name>
<keyword evidence="2 4" id="KW-0560">Oxidoreductase</keyword>
<dbReference type="PANTHER" id="PTHR30041:SF4">
    <property type="entry name" value="ARSENATE REDUCTASE"/>
    <property type="match status" value="1"/>
</dbReference>
<dbReference type="InterPro" id="IPR006659">
    <property type="entry name" value="Arsenate_reductase"/>
</dbReference>
<comment type="similarity">
    <text evidence="1 3 4">Belongs to the ArsC family.</text>
</comment>
<organism evidence="5 6">
    <name type="scientific">Acidihalobacter ferrooxydans</name>
    <dbReference type="NCBI Taxonomy" id="1765967"/>
    <lineage>
        <taxon>Bacteria</taxon>
        <taxon>Pseudomonadati</taxon>
        <taxon>Pseudomonadota</taxon>
        <taxon>Gammaproteobacteria</taxon>
        <taxon>Chromatiales</taxon>
        <taxon>Ectothiorhodospiraceae</taxon>
        <taxon>Acidihalobacter</taxon>
    </lineage>
</organism>
<evidence type="ECO:0000313" key="6">
    <source>
        <dbReference type="Proteomes" id="UP000243807"/>
    </source>
</evidence>
<dbReference type="EC" id="1.20.4.1" evidence="4"/>
<dbReference type="GO" id="GO:0008794">
    <property type="term" value="F:arsenate reductase (glutaredoxin) activity"/>
    <property type="evidence" value="ECO:0007669"/>
    <property type="project" value="UniProtKB-UniRule"/>
</dbReference>
<dbReference type="PANTHER" id="PTHR30041">
    <property type="entry name" value="ARSENATE REDUCTASE"/>
    <property type="match status" value="1"/>
</dbReference>